<protein>
    <recommendedName>
        <fullName evidence="2">Orc1-like AAA ATPase domain-containing protein</fullName>
    </recommendedName>
</protein>
<organism evidence="1">
    <name type="scientific">Aetherobacter rufus</name>
    <dbReference type="NCBI Taxonomy" id="888831"/>
    <lineage>
        <taxon>Bacteria</taxon>
        <taxon>Pseudomonadati</taxon>
        <taxon>Myxococcota</taxon>
        <taxon>Polyangia</taxon>
        <taxon>Polyangiales</taxon>
        <taxon>Polyangiaceae</taxon>
        <taxon>Aetherobacter</taxon>
    </lineage>
</organism>
<dbReference type="InterPro" id="IPR027417">
    <property type="entry name" value="P-loop_NTPase"/>
</dbReference>
<proteinExistence type="predicted"/>
<accession>A0A3Q8I1K5</accession>
<evidence type="ECO:0000313" key="1">
    <source>
        <dbReference type="EMBL" id="AYM52569.1"/>
    </source>
</evidence>
<reference evidence="1" key="1">
    <citation type="journal article" date="2018" name="J. Ind. Microbiol. Biotechnol.">
        <title>Genome mining reveals uncommon alkylpyrones as type III PKS products from myxobacteria.</title>
        <authorList>
            <person name="Hug J.J."/>
            <person name="Panter F."/>
            <person name="Krug D."/>
            <person name="Muller R."/>
        </authorList>
    </citation>
    <scope>NUCLEOTIDE SEQUENCE</scope>
    <source>
        <strain evidence="1">MSr9331</strain>
    </source>
</reference>
<sequence>MTDATPDRAHRTPETARLTALLQKRERGLQICGISGPGGVGKSYLLRHVEASLDLDALGWLRLAIDGSNEQSRGDFFGLIDGQLARQSLPPPAVTGNDYFPQLRRVASIHRALVQAVASELQDRSGSKAPDAVKAAAIALLKAGQRLNKVVPVTAKYVNLQRVNLRGDSVAGTLDEAWELVQKLDALRDSTTMPGPLRDVLGMTYKTRVRTDLYNVTADALITDLSAALSGYREQDWWRLTHRPIAGLDRLLLVLDDFEALAPTLEELLVGALIPRLAEAPFPTLLVILCRDDLEAMHPAWGQHCHKYIKEQIRLAPFSREDAHELLASAGVPEARRDDMFELTQGFPFLLGLLIDGLGEEGASSALFLRKFFDRTTRWMSAEEREWLVRVCYLDAINLDSLGPLFPDVDVERVQSWFEREASIRDPAATQFQVRPLIREKVLRYQELRAPSRHRELRALAREGRPAPDATS</sequence>
<dbReference type="EMBL" id="MH908878">
    <property type="protein sequence ID" value="AYM52569.1"/>
    <property type="molecule type" value="Genomic_DNA"/>
</dbReference>
<evidence type="ECO:0008006" key="2">
    <source>
        <dbReference type="Google" id="ProtNLM"/>
    </source>
</evidence>
<dbReference type="AlphaFoldDB" id="A0A3Q8I1K5"/>
<name>A0A3Q8I1K5_9BACT</name>
<dbReference type="SUPFAM" id="SSF52540">
    <property type="entry name" value="P-loop containing nucleoside triphosphate hydrolases"/>
    <property type="match status" value="1"/>
</dbReference>